<feature type="coiled-coil region" evidence="3">
    <location>
        <begin position="106"/>
        <end position="164"/>
    </location>
</feature>
<evidence type="ECO:0000313" key="7">
    <source>
        <dbReference type="Proteomes" id="UP000190541"/>
    </source>
</evidence>
<dbReference type="STRING" id="623280.SAMN05660226_03887"/>
<dbReference type="Gene3D" id="2.40.50.100">
    <property type="match status" value="1"/>
</dbReference>
<evidence type="ECO:0000256" key="2">
    <source>
        <dbReference type="ARBA" id="ARBA00022448"/>
    </source>
</evidence>
<dbReference type="GO" id="GO:0030313">
    <property type="term" value="C:cell envelope"/>
    <property type="evidence" value="ECO:0007669"/>
    <property type="project" value="TreeGrafter"/>
</dbReference>
<dbReference type="Pfam" id="PF25973">
    <property type="entry name" value="BSH_CzcB"/>
    <property type="match status" value="1"/>
</dbReference>
<evidence type="ECO:0000256" key="1">
    <source>
        <dbReference type="ARBA" id="ARBA00009477"/>
    </source>
</evidence>
<dbReference type="NCBIfam" id="TIGR01730">
    <property type="entry name" value="RND_mfp"/>
    <property type="match status" value="1"/>
</dbReference>
<evidence type="ECO:0000259" key="4">
    <source>
        <dbReference type="Pfam" id="PF25954"/>
    </source>
</evidence>
<keyword evidence="2" id="KW-0813">Transport</keyword>
<dbReference type="InterPro" id="IPR051909">
    <property type="entry name" value="MFP_Cation_Efflux"/>
</dbReference>
<dbReference type="GO" id="GO:0060003">
    <property type="term" value="P:copper ion export"/>
    <property type="evidence" value="ECO:0007669"/>
    <property type="project" value="TreeGrafter"/>
</dbReference>
<dbReference type="OrthoDB" id="9806939at2"/>
<dbReference type="Proteomes" id="UP000190541">
    <property type="component" value="Unassembled WGS sequence"/>
</dbReference>
<feature type="domain" description="CusB-like beta-barrel" evidence="4">
    <location>
        <begin position="212"/>
        <end position="287"/>
    </location>
</feature>
<dbReference type="Pfam" id="PF25954">
    <property type="entry name" value="Beta-barrel_RND_2"/>
    <property type="match status" value="1"/>
</dbReference>
<dbReference type="InterPro" id="IPR006143">
    <property type="entry name" value="RND_pump_MFP"/>
</dbReference>
<reference evidence="6 7" key="1">
    <citation type="submission" date="2017-02" db="EMBL/GenBank/DDBJ databases">
        <authorList>
            <person name="Peterson S.W."/>
        </authorList>
    </citation>
    <scope>NUCLEOTIDE SEQUENCE [LARGE SCALE GENOMIC DNA]</scope>
    <source>
        <strain evidence="6 7">DSM 22899</strain>
    </source>
</reference>
<dbReference type="PROSITE" id="PS51257">
    <property type="entry name" value="PROKAR_LIPOPROTEIN"/>
    <property type="match status" value="1"/>
</dbReference>
<keyword evidence="3" id="KW-0175">Coiled coil</keyword>
<dbReference type="InterPro" id="IPR058647">
    <property type="entry name" value="BSH_CzcB-like"/>
</dbReference>
<dbReference type="Gene3D" id="1.10.287.470">
    <property type="entry name" value="Helix hairpin bin"/>
    <property type="match status" value="1"/>
</dbReference>
<gene>
    <name evidence="6" type="ORF">SAMN05660226_03887</name>
</gene>
<dbReference type="Gene3D" id="2.40.420.20">
    <property type="match status" value="1"/>
</dbReference>
<evidence type="ECO:0000313" key="6">
    <source>
        <dbReference type="EMBL" id="SKB93313.1"/>
    </source>
</evidence>
<dbReference type="PANTHER" id="PTHR30097:SF4">
    <property type="entry name" value="SLR6042 PROTEIN"/>
    <property type="match status" value="1"/>
</dbReference>
<dbReference type="RefSeq" id="WP_079718506.1">
    <property type="nucleotide sequence ID" value="NZ_FUYS01000014.1"/>
</dbReference>
<dbReference type="GO" id="GO:0016020">
    <property type="term" value="C:membrane"/>
    <property type="evidence" value="ECO:0007669"/>
    <property type="project" value="InterPro"/>
</dbReference>
<evidence type="ECO:0000259" key="5">
    <source>
        <dbReference type="Pfam" id="PF25973"/>
    </source>
</evidence>
<proteinExistence type="inferred from homology"/>
<dbReference type="EMBL" id="FUYS01000014">
    <property type="protein sequence ID" value="SKB93313.1"/>
    <property type="molecule type" value="Genomic_DNA"/>
</dbReference>
<dbReference type="InterPro" id="IPR058792">
    <property type="entry name" value="Beta-barrel_RND_2"/>
</dbReference>
<organism evidence="6 7">
    <name type="scientific">Parapedobacter luteus</name>
    <dbReference type="NCBI Taxonomy" id="623280"/>
    <lineage>
        <taxon>Bacteria</taxon>
        <taxon>Pseudomonadati</taxon>
        <taxon>Bacteroidota</taxon>
        <taxon>Sphingobacteriia</taxon>
        <taxon>Sphingobacteriales</taxon>
        <taxon>Sphingobacteriaceae</taxon>
        <taxon>Parapedobacter</taxon>
    </lineage>
</organism>
<dbReference type="AlphaFoldDB" id="A0A1T5FAV8"/>
<comment type="similarity">
    <text evidence="1">Belongs to the membrane fusion protein (MFP) (TC 8.A.1) family.</text>
</comment>
<dbReference type="GO" id="GO:0022857">
    <property type="term" value="F:transmembrane transporter activity"/>
    <property type="evidence" value="ECO:0007669"/>
    <property type="project" value="InterPro"/>
</dbReference>
<evidence type="ECO:0000256" key="3">
    <source>
        <dbReference type="SAM" id="Coils"/>
    </source>
</evidence>
<accession>A0A1T5FAV8</accession>
<feature type="domain" description="CzcB-like barrel-sandwich hybrid" evidence="5">
    <location>
        <begin position="70"/>
        <end position="208"/>
    </location>
</feature>
<dbReference type="PANTHER" id="PTHR30097">
    <property type="entry name" value="CATION EFFLUX SYSTEM PROTEIN CUSB"/>
    <property type="match status" value="1"/>
</dbReference>
<dbReference type="Gene3D" id="2.40.30.170">
    <property type="match status" value="1"/>
</dbReference>
<protein>
    <submittedName>
        <fullName evidence="6">Membrane fusion protein, cobalt-zinc-cadmium efflux system</fullName>
    </submittedName>
</protein>
<sequence length="361" mass="40900">MIHTIKLYSWIMLLLVMACGRRMQLVEEKPEGFCLSDNLRQELVLDTLHERTITQHVTLTGEVSYNPDKVVQFVSWIEGVAVQTHFSLGDYVKQGQVLATIKSPELNTMLAEKRSLQSQRQLAEREYTAARSMYDDNISAERDLMQAKSVLEKLDAELASIEANLALFHPNPAQGVFEIRSPASGYVVEKNINPGMPINDGDNLFTVSGLDEVWVIANVYATDMQFVQHHMDAEIRTLAYPGEVFRGRISALPQVFDNNERVLKARIVIRNDDLKLKPGMSADIAVERRDRGTAVALSADAVIFDDNQYFAVVYNSDCDLQLRRISFAARDNQWYFVEEGLEAGERVVSQNHLLIYERIKG</sequence>
<dbReference type="SUPFAM" id="SSF111369">
    <property type="entry name" value="HlyD-like secretion proteins"/>
    <property type="match status" value="1"/>
</dbReference>
<keyword evidence="7" id="KW-1185">Reference proteome</keyword>
<dbReference type="GO" id="GO:0015679">
    <property type="term" value="P:plasma membrane copper ion transport"/>
    <property type="evidence" value="ECO:0007669"/>
    <property type="project" value="TreeGrafter"/>
</dbReference>
<name>A0A1T5FAV8_9SPHI</name>
<dbReference type="FunFam" id="2.40.30.170:FF:000010">
    <property type="entry name" value="Efflux RND transporter periplasmic adaptor subunit"/>
    <property type="match status" value="1"/>
</dbReference>